<feature type="transmembrane region" description="Helical" evidence="1">
    <location>
        <begin position="410"/>
        <end position="435"/>
    </location>
</feature>
<comment type="caution">
    <text evidence="2">The sequence shown here is derived from an EMBL/GenBank/DDBJ whole genome shotgun (WGS) entry which is preliminary data.</text>
</comment>
<keyword evidence="3" id="KW-1185">Reference proteome</keyword>
<keyword evidence="1" id="KW-0812">Transmembrane</keyword>
<evidence type="ECO:0000313" key="2">
    <source>
        <dbReference type="EMBL" id="MFC4024557.1"/>
    </source>
</evidence>
<organism evidence="2 3">
    <name type="scientific">Oceanobacillus longus</name>
    <dbReference type="NCBI Taxonomy" id="930120"/>
    <lineage>
        <taxon>Bacteria</taxon>
        <taxon>Bacillati</taxon>
        <taxon>Bacillota</taxon>
        <taxon>Bacilli</taxon>
        <taxon>Bacillales</taxon>
        <taxon>Bacillaceae</taxon>
        <taxon>Oceanobacillus</taxon>
    </lineage>
</organism>
<keyword evidence="1" id="KW-1133">Transmembrane helix</keyword>
<feature type="transmembrane region" description="Helical" evidence="1">
    <location>
        <begin position="188"/>
        <end position="205"/>
    </location>
</feature>
<evidence type="ECO:0000256" key="1">
    <source>
        <dbReference type="SAM" id="Phobius"/>
    </source>
</evidence>
<gene>
    <name evidence="2" type="ORF">ACFOUV_12190</name>
</gene>
<feature type="transmembrane region" description="Helical" evidence="1">
    <location>
        <begin position="115"/>
        <end position="135"/>
    </location>
</feature>
<feature type="transmembrane region" description="Helical" evidence="1">
    <location>
        <begin position="252"/>
        <end position="275"/>
    </location>
</feature>
<dbReference type="RefSeq" id="WP_379497046.1">
    <property type="nucleotide sequence ID" value="NZ_JBHSAO010000008.1"/>
</dbReference>
<evidence type="ECO:0008006" key="4">
    <source>
        <dbReference type="Google" id="ProtNLM"/>
    </source>
</evidence>
<reference evidence="3" key="1">
    <citation type="journal article" date="2019" name="Int. J. Syst. Evol. Microbiol.">
        <title>The Global Catalogue of Microorganisms (GCM) 10K type strain sequencing project: providing services to taxonomists for standard genome sequencing and annotation.</title>
        <authorList>
            <consortium name="The Broad Institute Genomics Platform"/>
            <consortium name="The Broad Institute Genome Sequencing Center for Infectious Disease"/>
            <person name="Wu L."/>
            <person name="Ma J."/>
        </authorList>
    </citation>
    <scope>NUCLEOTIDE SEQUENCE [LARGE SCALE GENOMIC DNA]</scope>
    <source>
        <strain evidence="3">IBRC-M 10703</strain>
    </source>
</reference>
<feature type="transmembrane region" description="Helical" evidence="1">
    <location>
        <begin position="26"/>
        <end position="46"/>
    </location>
</feature>
<name>A0ABV8H0U6_9BACI</name>
<feature type="transmembrane region" description="Helical" evidence="1">
    <location>
        <begin position="483"/>
        <end position="506"/>
    </location>
</feature>
<feature type="transmembrane region" description="Helical" evidence="1">
    <location>
        <begin position="368"/>
        <end position="389"/>
    </location>
</feature>
<dbReference type="Pfam" id="PF16949">
    <property type="entry name" value="ABC_tran_2"/>
    <property type="match status" value="1"/>
</dbReference>
<protein>
    <recommendedName>
        <fullName evidence="4">ABC-2 type transport system permease protein</fullName>
    </recommendedName>
</protein>
<feature type="transmembrane region" description="Helical" evidence="1">
    <location>
        <begin position="512"/>
        <end position="530"/>
    </location>
</feature>
<keyword evidence="1" id="KW-0472">Membrane</keyword>
<dbReference type="InterPro" id="IPR031599">
    <property type="entry name" value="ABC_tran_2"/>
</dbReference>
<proteinExistence type="predicted"/>
<dbReference type="EMBL" id="JBHSAO010000008">
    <property type="protein sequence ID" value="MFC4024557.1"/>
    <property type="molecule type" value="Genomic_DNA"/>
</dbReference>
<feature type="transmembrane region" description="Helical" evidence="1">
    <location>
        <begin position="147"/>
        <end position="176"/>
    </location>
</feature>
<dbReference type="Proteomes" id="UP001595772">
    <property type="component" value="Unassembled WGS sequence"/>
</dbReference>
<sequence>MNKTWLLIKTMLKMQYSNAGQKNSRVWLYVLSLLFLVPLLFIYISFMNQLINTLYDGLQPYAQESLLLGILFLSIHILLFIMSFVTVLGAFYFAEDIQSYISLPFHPYQLLIGKAASPFLYLYVTTTFVYLPIFFSYGSASGGSLLYYVYGIILFQLIPIIPFTIASVLLMFMMRFVNVAKNKDRSKIIAGISSFLFIILINIFIRLNTDSNQMMNELTGFIQKQDGLLEIMTSYYPPAYLSARILSEAHTWLGLLFFALFLVLTTFSVLLFAWLGQLIYLKGVLGLSTGSKRKLSEEKINKKVRSRSVCAAYIIKELRIIFRTPTFLMQCIIQSLFGPIFIVVILMFDFGTGLSVEVLDVLTEKQMLLGLFLAAFLLISTNVTAFTSFSREGKTWHTNLFLPLDPKQIAFSKIAASWIINLLVLFLFLIGTLFVSIPIEIVLIWLVLILTASWFTSSLGTYLDLMQPKLYWTDEQELFKGRFIGLIGFLMEAGIVGIITIILWSTDAIQNVYVTSVILFVSLLICIFIINKLLHRKFSENTFQQL</sequence>
<feature type="transmembrane region" description="Helical" evidence="1">
    <location>
        <begin position="327"/>
        <end position="348"/>
    </location>
</feature>
<feature type="transmembrane region" description="Helical" evidence="1">
    <location>
        <begin position="441"/>
        <end position="463"/>
    </location>
</feature>
<feature type="transmembrane region" description="Helical" evidence="1">
    <location>
        <begin position="66"/>
        <end position="94"/>
    </location>
</feature>
<evidence type="ECO:0000313" key="3">
    <source>
        <dbReference type="Proteomes" id="UP001595772"/>
    </source>
</evidence>
<accession>A0ABV8H0U6</accession>